<reference evidence="4" key="2">
    <citation type="journal article" date="2019" name="Int. J. Syst. Evol. Microbiol.">
        <title>The Global Catalogue of Microorganisms (GCM) 10K type strain sequencing project: providing services to taxonomists for standard genome sequencing and annotation.</title>
        <authorList>
            <consortium name="The Broad Institute Genomics Platform"/>
            <consortium name="The Broad Institute Genome Sequencing Center for Infectious Disease"/>
            <person name="Wu L."/>
            <person name="Ma J."/>
        </authorList>
    </citation>
    <scope>NUCLEOTIDE SEQUENCE [LARGE SCALE GENOMIC DNA]</scope>
    <source>
        <strain evidence="4">NBRC 107715</strain>
    </source>
</reference>
<dbReference type="EMBL" id="BJZU01000028">
    <property type="protein sequence ID" value="GEP03724.1"/>
    <property type="molecule type" value="Genomic_DNA"/>
</dbReference>
<evidence type="ECO:0000313" key="1">
    <source>
        <dbReference type="EMBL" id="GEP03724.1"/>
    </source>
</evidence>
<protein>
    <submittedName>
        <fullName evidence="1">Uncharacterized protein</fullName>
    </submittedName>
</protein>
<keyword evidence="4" id="KW-1185">Reference proteome</keyword>
<reference evidence="2" key="1">
    <citation type="journal article" date="2014" name="Int. J. Syst. Evol. Microbiol.">
        <title>Complete genome of a new Firmicutes species belonging to the dominant human colonic microbiota ('Ruminococcus bicirculans') reveals two chromosomes and a selective capacity to utilize plant glucans.</title>
        <authorList>
            <consortium name="NISC Comparative Sequencing Program"/>
            <person name="Wegmann U."/>
            <person name="Louis P."/>
            <person name="Goesmann A."/>
            <person name="Henrissat B."/>
            <person name="Duncan S.H."/>
            <person name="Flint H.J."/>
        </authorList>
    </citation>
    <scope>NUCLEOTIDE SEQUENCE</scope>
    <source>
        <strain evidence="2">NBRC 107715</strain>
    </source>
</reference>
<comment type="caution">
    <text evidence="1">The sequence shown here is derived from an EMBL/GenBank/DDBJ whole genome shotgun (WGS) entry which is preliminary data.</text>
</comment>
<sequence length="145" mass="16493">MSKSTRYDLGAIMRQAWNLAREAASIAGERARAHIAGAMRRAWAQAKSALAPTKKEQVRLSPSDLIGNEDDYQGRVLKYIGIKSWSSKDGYDKRDYIICEVDGCLKDKNLMYFHRSGQVDLFHIEVDTPFGKIWCHDNIEVELLT</sequence>
<evidence type="ECO:0000313" key="2">
    <source>
        <dbReference type="EMBL" id="GLS62308.1"/>
    </source>
</evidence>
<dbReference type="RefSeq" id="WP_147025417.1">
    <property type="nucleotide sequence ID" value="NZ_BJZU01000028.1"/>
</dbReference>
<dbReference type="EMBL" id="BSPK01000008">
    <property type="protein sequence ID" value="GLS62308.1"/>
    <property type="molecule type" value="Genomic_DNA"/>
</dbReference>
<gene>
    <name evidence="2" type="ORF">GCM10007888_06890</name>
    <name evidence="1" type="ORF">MOX02_17620</name>
</gene>
<organism evidence="1 3">
    <name type="scientific">Methylobacterium oxalidis</name>
    <dbReference type="NCBI Taxonomy" id="944322"/>
    <lineage>
        <taxon>Bacteria</taxon>
        <taxon>Pseudomonadati</taxon>
        <taxon>Pseudomonadota</taxon>
        <taxon>Alphaproteobacteria</taxon>
        <taxon>Hyphomicrobiales</taxon>
        <taxon>Methylobacteriaceae</taxon>
        <taxon>Methylobacterium</taxon>
    </lineage>
</organism>
<dbReference type="Proteomes" id="UP001156856">
    <property type="component" value="Unassembled WGS sequence"/>
</dbReference>
<proteinExistence type="predicted"/>
<accession>A0A512J190</accession>
<name>A0A512J190_9HYPH</name>
<reference evidence="2" key="4">
    <citation type="submission" date="2023-01" db="EMBL/GenBank/DDBJ databases">
        <title>Draft genome sequence of Methylobacterium oxalidis strain NBRC 107715.</title>
        <authorList>
            <person name="Sun Q."/>
            <person name="Mori K."/>
        </authorList>
    </citation>
    <scope>NUCLEOTIDE SEQUENCE</scope>
    <source>
        <strain evidence="2">NBRC 107715</strain>
    </source>
</reference>
<evidence type="ECO:0000313" key="4">
    <source>
        <dbReference type="Proteomes" id="UP001156856"/>
    </source>
</evidence>
<reference evidence="1 3" key="3">
    <citation type="submission" date="2019-07" db="EMBL/GenBank/DDBJ databases">
        <title>Whole genome shotgun sequence of Methylobacterium oxalidis NBRC 107715.</title>
        <authorList>
            <person name="Hosoyama A."/>
            <person name="Uohara A."/>
            <person name="Ohji S."/>
            <person name="Ichikawa N."/>
        </authorList>
    </citation>
    <scope>NUCLEOTIDE SEQUENCE [LARGE SCALE GENOMIC DNA]</scope>
    <source>
        <strain evidence="1 3">NBRC 107715</strain>
    </source>
</reference>
<evidence type="ECO:0000313" key="3">
    <source>
        <dbReference type="Proteomes" id="UP000321960"/>
    </source>
</evidence>
<dbReference type="OrthoDB" id="8018861at2"/>
<dbReference type="Proteomes" id="UP000321960">
    <property type="component" value="Unassembled WGS sequence"/>
</dbReference>
<dbReference type="AlphaFoldDB" id="A0A512J190"/>